<comment type="caution">
    <text evidence="2">The sequence shown here is derived from an EMBL/GenBank/DDBJ whole genome shotgun (WGS) entry which is preliminary data.</text>
</comment>
<proteinExistence type="predicted"/>
<dbReference type="SUPFAM" id="SSF52833">
    <property type="entry name" value="Thioredoxin-like"/>
    <property type="match status" value="1"/>
</dbReference>
<dbReference type="AlphaFoldDB" id="A0A832A4P4"/>
<keyword evidence="1" id="KW-1133">Transmembrane helix</keyword>
<gene>
    <name evidence="2" type="ORF">ENS06_11515</name>
</gene>
<dbReference type="InterPro" id="IPR036249">
    <property type="entry name" value="Thioredoxin-like_sf"/>
</dbReference>
<feature type="transmembrane region" description="Helical" evidence="1">
    <location>
        <begin position="95"/>
        <end position="114"/>
    </location>
</feature>
<protein>
    <recommendedName>
        <fullName evidence="3">Vitamin K epoxide reductase domain-containing protein</fullName>
    </recommendedName>
</protein>
<accession>A0A832A4P4</accession>
<evidence type="ECO:0000313" key="2">
    <source>
        <dbReference type="EMBL" id="HFK97931.1"/>
    </source>
</evidence>
<reference evidence="2" key="1">
    <citation type="journal article" date="2020" name="mSystems">
        <title>Genome- and Community-Level Interaction Insights into Carbon Utilization and Element Cycling Functions of Hydrothermarchaeota in Hydrothermal Sediment.</title>
        <authorList>
            <person name="Zhou Z."/>
            <person name="Liu Y."/>
            <person name="Xu W."/>
            <person name="Pan J."/>
            <person name="Luo Z.H."/>
            <person name="Li M."/>
        </authorList>
    </citation>
    <scope>NUCLEOTIDE SEQUENCE [LARGE SCALE GENOMIC DNA]</scope>
    <source>
        <strain evidence="2">SpSt-456</strain>
    </source>
</reference>
<keyword evidence="1" id="KW-0812">Transmembrane</keyword>
<keyword evidence="1" id="KW-0472">Membrane</keyword>
<evidence type="ECO:0000256" key="1">
    <source>
        <dbReference type="SAM" id="Phobius"/>
    </source>
</evidence>
<feature type="transmembrane region" description="Helical" evidence="1">
    <location>
        <begin position="43"/>
        <end position="61"/>
    </location>
</feature>
<feature type="transmembrane region" description="Helical" evidence="1">
    <location>
        <begin position="121"/>
        <end position="138"/>
    </location>
</feature>
<sequence>MRKRQTALYALGLAMLLYSLINAVGSGRVLCGSLGCQALQKPALWWAGAAYALMLLGASHFRRPLLGGIVVVGMVVESALVLTQVILNLYCPACLGYTALFLAFVVAAGFQMHALAKKTTWAVAGATLCAAVTFVPLARTVCACSESPFSRVSGDDQALYLFFEPTCEHCHSVLEMLEKMEARNRVRLCPEAWSLASVWALVRDHCRTCTAWKDRARCLLSTLTVVRANNAFCMERGLPYVPLIVHHGRIVTGAEVPGYLLSVLRDPLAASETHPLLLPGEPGGSCTVNACD</sequence>
<organism evidence="2">
    <name type="scientific">Desulfacinum infernum</name>
    <dbReference type="NCBI Taxonomy" id="35837"/>
    <lineage>
        <taxon>Bacteria</taxon>
        <taxon>Pseudomonadati</taxon>
        <taxon>Thermodesulfobacteriota</taxon>
        <taxon>Syntrophobacteria</taxon>
        <taxon>Syntrophobacterales</taxon>
        <taxon>Syntrophobacteraceae</taxon>
        <taxon>Desulfacinum</taxon>
    </lineage>
</organism>
<feature type="transmembrane region" description="Helical" evidence="1">
    <location>
        <begin position="68"/>
        <end position="89"/>
    </location>
</feature>
<name>A0A832A4P4_9BACT</name>
<evidence type="ECO:0008006" key="3">
    <source>
        <dbReference type="Google" id="ProtNLM"/>
    </source>
</evidence>
<dbReference type="EMBL" id="DSTK01000035">
    <property type="protein sequence ID" value="HFK97931.1"/>
    <property type="molecule type" value="Genomic_DNA"/>
</dbReference>